<name>A0A7Z7IIK4_9MYCO</name>
<keyword evidence="3" id="KW-1185">Reference proteome</keyword>
<feature type="compositionally biased region" description="Pro residues" evidence="1">
    <location>
        <begin position="339"/>
        <end position="350"/>
    </location>
</feature>
<protein>
    <submittedName>
        <fullName evidence="2">Uncharacterized protein</fullName>
    </submittedName>
</protein>
<dbReference type="RefSeq" id="WP_186241385.1">
    <property type="nucleotide sequence ID" value="NZ_OCTY01000002.1"/>
</dbReference>
<comment type="caution">
    <text evidence="2">The sequence shown here is derived from an EMBL/GenBank/DDBJ whole genome shotgun (WGS) entry which is preliminary data.</text>
</comment>
<evidence type="ECO:0000256" key="1">
    <source>
        <dbReference type="SAM" id="MobiDB-lite"/>
    </source>
</evidence>
<reference evidence="2 3" key="1">
    <citation type="submission" date="2017-10" db="EMBL/GenBank/DDBJ databases">
        <authorList>
            <consortium name="Urmite Genomes"/>
        </authorList>
    </citation>
    <scope>NUCLEOTIDE SEQUENCE [LARGE SCALE GENOMIC DNA]</scope>
    <source>
        <strain evidence="2 3">FB-527</strain>
    </source>
</reference>
<dbReference type="AlphaFoldDB" id="A0A7Z7IIK4"/>
<dbReference type="EMBL" id="OCTY01000002">
    <property type="protein sequence ID" value="SOJ53055.1"/>
    <property type="molecule type" value="Genomic_DNA"/>
</dbReference>
<feature type="region of interest" description="Disordered" evidence="1">
    <location>
        <begin position="312"/>
        <end position="427"/>
    </location>
</feature>
<organism evidence="2 3">
    <name type="scientific">Mycobacterium simulans</name>
    <dbReference type="NCBI Taxonomy" id="627089"/>
    <lineage>
        <taxon>Bacteria</taxon>
        <taxon>Bacillati</taxon>
        <taxon>Actinomycetota</taxon>
        <taxon>Actinomycetes</taxon>
        <taxon>Mycobacteriales</taxon>
        <taxon>Mycobacteriaceae</taxon>
        <taxon>Mycobacterium</taxon>
    </lineage>
</organism>
<proteinExistence type="predicted"/>
<evidence type="ECO:0000313" key="2">
    <source>
        <dbReference type="EMBL" id="SOJ53055.1"/>
    </source>
</evidence>
<gene>
    <name evidence="2" type="ORF">MSIMFB_00559</name>
</gene>
<feature type="compositionally biased region" description="Pro residues" evidence="1">
    <location>
        <begin position="356"/>
        <end position="375"/>
    </location>
</feature>
<accession>A0A7Z7IIK4</accession>
<dbReference type="Proteomes" id="UP000554965">
    <property type="component" value="Unassembled WGS sequence"/>
</dbReference>
<sequence>MAVSTPLPTLSQIQTMDTTYLLEAADYWTRTAKLWERVFTLIHDRVSTPGGTPWKGQAATRAQERSYRDMVEVRGASYQLHEAAAVARRADDQLQACKAGALDAVADARADGFDVGDDYSVTDRSRGGSAEFRAARLAQAQGHAAFIRHRVATLVAKDQEITTQISAATNGIDNLTFQEAPGIDDAVAGDDKHSGVQLVDNHTFKDAPHPEPVPPPGGWSSDPLMRAAQKIAYGHASGPDGHMGDFPGMTKDQLAELIYGKLKRSIENPTGLRLGPSGSDGAPVIYDPKDNVLIVRDPRGADCGTVFKPNLKKDPNYVRDKFGGSVESFKPGQLVDNPLPAPAEPRPAGPPAARAPAPPNPPVGAPVEAPAPKPAPGITQGGARMPVLPFGGGTPWDSPATGPHPVHPPHDHHHPPVLGELPDDHEG</sequence>
<feature type="compositionally biased region" description="Basic and acidic residues" evidence="1">
    <location>
        <begin position="312"/>
        <end position="322"/>
    </location>
</feature>
<evidence type="ECO:0000313" key="3">
    <source>
        <dbReference type="Proteomes" id="UP000554965"/>
    </source>
</evidence>